<sequence length="562" mass="60805">MSVDTEKQEASSSATVKPFDTEILKQYNLLGQRQWPIWKTLTAFTGLSIVMYMVCTAETIFNQILGQLKSDFGTKVYAQWMEASFLLTCVMVQPVWVKLAERFGRPWPLAASIIIFMGFSIMVGAAPTMGVLCVGRALQGVGGAGMMPLALVVLTDILTPGQRGVFMGLLGAVIIAAKWTGPIVGAALLENSTWRWVGYMNLPLGAGALALLFVALRDVPAPPGTVLRKAKEFDYLGTFVWLGGSLMILLGLSWGGNEHPWRSAIIVCLFVFGFVAILLFAAIEAKFARWPIIPLRVLLRPRTLLTIVASFLIGICMYCMIMFVPVYYMMILGEGPVDSARHILWFVLGGALGAIVAGALVSVRGRVFYREWSVVGCAMLAIGYGLMYTWPQDSAEKSKHAGYQVFVGLGLGFCMQQVLLAAQAGLPVDEISTVTTLVDYARTLGGMIGLVIGEVILKEKMFGTMAEAFPLVFGADSLQGVDVVALESMAPIMQVMGSTAAPVFKGIVDALHLVFVVDVPFAAVACVLCVFLKNIPLHHVLPAKGPEEVPEELYKLQQGNAD</sequence>
<protein>
    <recommendedName>
        <fullName evidence="7">Major facilitator superfamily (MFS) profile domain-containing protein</fullName>
    </recommendedName>
</protein>
<feature type="transmembrane region" description="Helical" evidence="6">
    <location>
        <begin position="76"/>
        <end position="97"/>
    </location>
</feature>
<feature type="transmembrane region" description="Helical" evidence="6">
    <location>
        <begin position="141"/>
        <end position="159"/>
    </location>
</feature>
<dbReference type="Pfam" id="PF07690">
    <property type="entry name" value="MFS_1"/>
    <property type="match status" value="1"/>
</dbReference>
<name>A0A9W7XYC5_9FUNG</name>
<dbReference type="GO" id="GO:0022857">
    <property type="term" value="F:transmembrane transporter activity"/>
    <property type="evidence" value="ECO:0007669"/>
    <property type="project" value="InterPro"/>
</dbReference>
<comment type="caution">
    <text evidence="8">The sequence shown here is derived from an EMBL/GenBank/DDBJ whole genome shotgun (WGS) entry which is preliminary data.</text>
</comment>
<keyword evidence="9" id="KW-1185">Reference proteome</keyword>
<dbReference type="InterPro" id="IPR036259">
    <property type="entry name" value="MFS_trans_sf"/>
</dbReference>
<dbReference type="GO" id="GO:0012505">
    <property type="term" value="C:endomembrane system"/>
    <property type="evidence" value="ECO:0007669"/>
    <property type="project" value="UniProtKB-SubCell"/>
</dbReference>
<keyword evidence="3 6" id="KW-0812">Transmembrane</keyword>
<gene>
    <name evidence="8" type="ORF">LPJ53_002348</name>
</gene>
<feature type="transmembrane region" description="Helical" evidence="6">
    <location>
        <begin position="196"/>
        <end position="215"/>
    </location>
</feature>
<feature type="transmembrane region" description="Helical" evidence="6">
    <location>
        <begin position="303"/>
        <end position="331"/>
    </location>
</feature>
<organism evidence="8 9">
    <name type="scientific">Coemansia erecta</name>
    <dbReference type="NCBI Taxonomy" id="147472"/>
    <lineage>
        <taxon>Eukaryota</taxon>
        <taxon>Fungi</taxon>
        <taxon>Fungi incertae sedis</taxon>
        <taxon>Zoopagomycota</taxon>
        <taxon>Kickxellomycotina</taxon>
        <taxon>Kickxellomycetes</taxon>
        <taxon>Kickxellales</taxon>
        <taxon>Kickxellaceae</taxon>
        <taxon>Coemansia</taxon>
    </lineage>
</organism>
<feature type="transmembrane region" description="Helical" evidence="6">
    <location>
        <begin position="343"/>
        <end position="363"/>
    </location>
</feature>
<dbReference type="PROSITE" id="PS50850">
    <property type="entry name" value="MFS"/>
    <property type="match status" value="1"/>
</dbReference>
<evidence type="ECO:0000256" key="3">
    <source>
        <dbReference type="ARBA" id="ARBA00022692"/>
    </source>
</evidence>
<reference evidence="8" key="1">
    <citation type="submission" date="2022-07" db="EMBL/GenBank/DDBJ databases">
        <title>Phylogenomic reconstructions and comparative analyses of Kickxellomycotina fungi.</title>
        <authorList>
            <person name="Reynolds N.K."/>
            <person name="Stajich J.E."/>
            <person name="Barry K."/>
            <person name="Grigoriev I.V."/>
            <person name="Crous P."/>
            <person name="Smith M.E."/>
        </authorList>
    </citation>
    <scope>NUCLEOTIDE SEQUENCE</scope>
    <source>
        <strain evidence="8">NBRC 32514</strain>
    </source>
</reference>
<evidence type="ECO:0000256" key="1">
    <source>
        <dbReference type="ARBA" id="ARBA00004127"/>
    </source>
</evidence>
<dbReference type="InterPro" id="IPR011701">
    <property type="entry name" value="MFS"/>
</dbReference>
<proteinExistence type="predicted"/>
<feature type="transmembrane region" description="Helical" evidence="6">
    <location>
        <begin position="37"/>
        <end position="55"/>
    </location>
</feature>
<keyword evidence="4 6" id="KW-1133">Transmembrane helix</keyword>
<feature type="transmembrane region" description="Helical" evidence="6">
    <location>
        <begin position="440"/>
        <end position="457"/>
    </location>
</feature>
<feature type="domain" description="Major facilitator superfamily (MFS) profile" evidence="7">
    <location>
        <begin position="43"/>
        <end position="491"/>
    </location>
</feature>
<dbReference type="AlphaFoldDB" id="A0A9W7XYC5"/>
<dbReference type="InterPro" id="IPR020846">
    <property type="entry name" value="MFS_dom"/>
</dbReference>
<dbReference type="PANTHER" id="PTHR23501">
    <property type="entry name" value="MAJOR FACILITATOR SUPERFAMILY"/>
    <property type="match status" value="1"/>
</dbReference>
<feature type="transmembrane region" description="Helical" evidence="6">
    <location>
        <begin position="235"/>
        <end position="252"/>
    </location>
</feature>
<dbReference type="EMBL" id="JANBOJ010000072">
    <property type="protein sequence ID" value="KAJ1723299.1"/>
    <property type="molecule type" value="Genomic_DNA"/>
</dbReference>
<feature type="transmembrane region" description="Helical" evidence="6">
    <location>
        <begin position="401"/>
        <end position="420"/>
    </location>
</feature>
<evidence type="ECO:0000256" key="4">
    <source>
        <dbReference type="ARBA" id="ARBA00022989"/>
    </source>
</evidence>
<evidence type="ECO:0000313" key="8">
    <source>
        <dbReference type="EMBL" id="KAJ1723299.1"/>
    </source>
</evidence>
<keyword evidence="5 6" id="KW-0472">Membrane</keyword>
<dbReference type="GO" id="GO:0005886">
    <property type="term" value="C:plasma membrane"/>
    <property type="evidence" value="ECO:0007669"/>
    <property type="project" value="TreeGrafter"/>
</dbReference>
<feature type="transmembrane region" description="Helical" evidence="6">
    <location>
        <begin position="264"/>
        <end position="283"/>
    </location>
</feature>
<evidence type="ECO:0000256" key="6">
    <source>
        <dbReference type="SAM" id="Phobius"/>
    </source>
</evidence>
<dbReference type="SUPFAM" id="SSF103473">
    <property type="entry name" value="MFS general substrate transporter"/>
    <property type="match status" value="1"/>
</dbReference>
<comment type="subcellular location">
    <subcellularLocation>
        <location evidence="1">Endomembrane system</location>
        <topology evidence="1">Multi-pass membrane protein</topology>
    </subcellularLocation>
</comment>
<feature type="transmembrane region" description="Helical" evidence="6">
    <location>
        <begin position="109"/>
        <end position="134"/>
    </location>
</feature>
<evidence type="ECO:0000313" key="9">
    <source>
        <dbReference type="Proteomes" id="UP001149813"/>
    </source>
</evidence>
<evidence type="ECO:0000259" key="7">
    <source>
        <dbReference type="PROSITE" id="PS50850"/>
    </source>
</evidence>
<dbReference type="OrthoDB" id="4139357at2759"/>
<evidence type="ECO:0000256" key="5">
    <source>
        <dbReference type="ARBA" id="ARBA00023136"/>
    </source>
</evidence>
<keyword evidence="2" id="KW-0813">Transport</keyword>
<feature type="transmembrane region" description="Helical" evidence="6">
    <location>
        <begin position="165"/>
        <end position="189"/>
    </location>
</feature>
<dbReference type="Gene3D" id="1.20.1250.20">
    <property type="entry name" value="MFS general substrate transporter like domains"/>
    <property type="match status" value="2"/>
</dbReference>
<evidence type="ECO:0000256" key="2">
    <source>
        <dbReference type="ARBA" id="ARBA00022448"/>
    </source>
</evidence>
<feature type="transmembrane region" description="Helical" evidence="6">
    <location>
        <begin position="510"/>
        <end position="532"/>
    </location>
</feature>
<dbReference type="PANTHER" id="PTHR23501:SF191">
    <property type="entry name" value="VACUOLAR BASIC AMINO ACID TRANSPORTER 4"/>
    <property type="match status" value="1"/>
</dbReference>
<accession>A0A9W7XYC5</accession>
<dbReference type="Proteomes" id="UP001149813">
    <property type="component" value="Unassembled WGS sequence"/>
</dbReference>
<feature type="transmembrane region" description="Helical" evidence="6">
    <location>
        <begin position="369"/>
        <end position="389"/>
    </location>
</feature>